<dbReference type="InParanoid" id="A0A0D0ACX6"/>
<name>A0A0D0ACX6_9AGAM</name>
<evidence type="ECO:0000313" key="2">
    <source>
        <dbReference type="Proteomes" id="UP000054485"/>
    </source>
</evidence>
<dbReference type="AlphaFoldDB" id="A0A0D0ACX6"/>
<keyword evidence="2" id="KW-1185">Reference proteome</keyword>
<dbReference type="EMBL" id="KN835339">
    <property type="protein sequence ID" value="KIK39511.1"/>
    <property type="molecule type" value="Genomic_DNA"/>
</dbReference>
<accession>A0A0D0ACX6</accession>
<reference evidence="2" key="2">
    <citation type="submission" date="2015-01" db="EMBL/GenBank/DDBJ databases">
        <title>Evolutionary Origins and Diversification of the Mycorrhizal Mutualists.</title>
        <authorList>
            <consortium name="DOE Joint Genome Institute"/>
            <consortium name="Mycorrhizal Genomics Consortium"/>
            <person name="Kohler A."/>
            <person name="Kuo A."/>
            <person name="Nagy L.G."/>
            <person name="Floudas D."/>
            <person name="Copeland A."/>
            <person name="Barry K.W."/>
            <person name="Cichocki N."/>
            <person name="Veneault-Fourrey C."/>
            <person name="LaButti K."/>
            <person name="Lindquist E.A."/>
            <person name="Lipzen A."/>
            <person name="Lundell T."/>
            <person name="Morin E."/>
            <person name="Murat C."/>
            <person name="Riley R."/>
            <person name="Ohm R."/>
            <person name="Sun H."/>
            <person name="Tunlid A."/>
            <person name="Henrissat B."/>
            <person name="Grigoriev I.V."/>
            <person name="Hibbett D.S."/>
            <person name="Martin F."/>
        </authorList>
    </citation>
    <scope>NUCLEOTIDE SEQUENCE [LARGE SCALE GENOMIC DNA]</scope>
    <source>
        <strain evidence="2">UH-Slu-Lm8-n1</strain>
    </source>
</reference>
<reference evidence="1 2" key="1">
    <citation type="submission" date="2014-04" db="EMBL/GenBank/DDBJ databases">
        <authorList>
            <consortium name="DOE Joint Genome Institute"/>
            <person name="Kuo A."/>
            <person name="Ruytinx J."/>
            <person name="Rineau F."/>
            <person name="Colpaert J."/>
            <person name="Kohler A."/>
            <person name="Nagy L.G."/>
            <person name="Floudas D."/>
            <person name="Copeland A."/>
            <person name="Barry K.W."/>
            <person name="Cichocki N."/>
            <person name="Veneault-Fourrey C."/>
            <person name="LaButti K."/>
            <person name="Lindquist E.A."/>
            <person name="Lipzen A."/>
            <person name="Lundell T."/>
            <person name="Morin E."/>
            <person name="Murat C."/>
            <person name="Sun H."/>
            <person name="Tunlid A."/>
            <person name="Henrissat B."/>
            <person name="Grigoriev I.V."/>
            <person name="Hibbett D.S."/>
            <person name="Martin F."/>
            <person name="Nordberg H.P."/>
            <person name="Cantor M.N."/>
            <person name="Hua S.X."/>
        </authorList>
    </citation>
    <scope>NUCLEOTIDE SEQUENCE [LARGE SCALE GENOMIC DNA]</scope>
    <source>
        <strain evidence="1 2">UH-Slu-Lm8-n1</strain>
    </source>
</reference>
<proteinExistence type="predicted"/>
<evidence type="ECO:0000313" key="1">
    <source>
        <dbReference type="EMBL" id="KIK39511.1"/>
    </source>
</evidence>
<protein>
    <submittedName>
        <fullName evidence="1">Uncharacterized protein</fullName>
    </submittedName>
</protein>
<gene>
    <name evidence="1" type="ORF">CY34DRAFT_808193</name>
</gene>
<dbReference type="HOGENOM" id="CLU_2160083_0_0_1"/>
<dbReference type="Proteomes" id="UP000054485">
    <property type="component" value="Unassembled WGS sequence"/>
</dbReference>
<organism evidence="1 2">
    <name type="scientific">Suillus luteus UH-Slu-Lm8-n1</name>
    <dbReference type="NCBI Taxonomy" id="930992"/>
    <lineage>
        <taxon>Eukaryota</taxon>
        <taxon>Fungi</taxon>
        <taxon>Dikarya</taxon>
        <taxon>Basidiomycota</taxon>
        <taxon>Agaricomycotina</taxon>
        <taxon>Agaricomycetes</taxon>
        <taxon>Agaricomycetidae</taxon>
        <taxon>Boletales</taxon>
        <taxon>Suillineae</taxon>
        <taxon>Suillaceae</taxon>
        <taxon>Suillus</taxon>
    </lineage>
</organism>
<sequence>MPSRCYLFFPMLLSSPRIVALRLQKNWDPRFTPAASPPLLVSLELQLTSALSCTVGLLSAQKTICFNKAYIFFVLATTTKTAARQQTRSDQFKDINGKLVQDYVFDDAIRL</sequence>